<name>A0A2W4QS14_9GAMM</name>
<dbReference type="InterPro" id="IPR027417">
    <property type="entry name" value="P-loop_NTPase"/>
</dbReference>
<dbReference type="SUPFAM" id="SSF48452">
    <property type="entry name" value="TPR-like"/>
    <property type="match status" value="2"/>
</dbReference>
<dbReference type="AlphaFoldDB" id="A0A2W4QS14"/>
<dbReference type="InterPro" id="IPR019734">
    <property type="entry name" value="TPR_rpt"/>
</dbReference>
<organism evidence="1 2">
    <name type="scientific">Candidatus Methylumidiphilus alinenensis</name>
    <dbReference type="NCBI Taxonomy" id="2202197"/>
    <lineage>
        <taxon>Bacteria</taxon>
        <taxon>Pseudomonadati</taxon>
        <taxon>Pseudomonadota</taxon>
        <taxon>Gammaproteobacteria</taxon>
        <taxon>Methylococcales</taxon>
        <taxon>Candidatus Methylumidiphilus</taxon>
    </lineage>
</organism>
<evidence type="ECO:0008006" key="3">
    <source>
        <dbReference type="Google" id="ProtNLM"/>
    </source>
</evidence>
<dbReference type="SUPFAM" id="SSF52540">
    <property type="entry name" value="P-loop containing nucleoside triphosphate hydrolases"/>
    <property type="match status" value="1"/>
</dbReference>
<evidence type="ECO:0000313" key="1">
    <source>
        <dbReference type="EMBL" id="PZN74865.1"/>
    </source>
</evidence>
<evidence type="ECO:0000313" key="2">
    <source>
        <dbReference type="Proteomes" id="UP000249396"/>
    </source>
</evidence>
<dbReference type="EMBL" id="QJPH01000410">
    <property type="protein sequence ID" value="PZN74865.1"/>
    <property type="molecule type" value="Genomic_DNA"/>
</dbReference>
<dbReference type="Proteomes" id="UP000249396">
    <property type="component" value="Unassembled WGS sequence"/>
</dbReference>
<protein>
    <recommendedName>
        <fullName evidence="3">MalT-like TPR region domain-containing protein</fullName>
    </recommendedName>
</protein>
<dbReference type="InterPro" id="IPR011990">
    <property type="entry name" value="TPR-like_helical_dom_sf"/>
</dbReference>
<sequence length="791" mass="89497">MRGKISIEVLEPLATRHLIGRREIKRKLNNALESDTVSIVGITAPGGVGKSTLVRAWLESFNTQTQRQADIYIWQFTDVAQNTNASSYLFFLDALGLDGKSPLGGPVSDGKIDSEDGFLSEDRKAKLLLDKFFNSQGIMVLDQMEVLQYHEGAEHRRFYDEAIRRFLTGAVEKIEGHQNRLIVVTSRESLVDLEGMPGYQAISLEKLKDEEGGELLAELGVVGPPKELRSASWEYGGNALALVLLGRLIVSSPLSGRNISFRSQISPFFTKHQQENSKDWNHAKSVLDYYEAKVGKPEEIVLLKMMGLFHRPMLKPQRDHLLRHAGLTAEVRSLSESEWEACHLNLEKYGLLLPVSAKPRDQWDCHPLIREHFRDNLKQELPELWRQANQVLFEYFIGLPEETHPQTRKGLKPLYRAIAHGCLAEQYRAALRLYENRIMQGLAIAHGTNELGAISQDSAALCMFFQPGTTEFFPRVLEQLDIQRQAWLQARTAFCLTCLGRLGEAIEHREQELRYCGKQQANALPVHERQELLKNMANAAGKLSELLLLTGNLPKAEETARQAVQFADLSDDWGQAMRSRCRLAAVLHMHGELDAAADWFEQAVKQQQAHEPQRPALNSDHGFLYRNFLLDQMQTGDFNAYHALLVLAQTALDYDGRDLDHRWLVALGLGRMSKASSIARMAQFDPHQAEGAKALFNEAYRFLSDSGSVIYFPELFLEWARFQSWQQFKGQAIEDAKKALRYAMDYGMPLYQADAHLLLAELYLDIGDIDEAAGSLQRPKQLSRKEAMVAD</sequence>
<proteinExistence type="predicted"/>
<reference evidence="1 2" key="1">
    <citation type="journal article" date="2018" name="Aquat. Microb. Ecol.">
        <title>Gammaproteobacterial methanotrophs dominate.</title>
        <authorList>
            <person name="Rissanen A.J."/>
            <person name="Saarenheimo J."/>
            <person name="Tiirola M."/>
            <person name="Peura S."/>
            <person name="Aalto S.L."/>
            <person name="Karvinen A."/>
            <person name="Nykanen H."/>
        </authorList>
    </citation>
    <scope>NUCLEOTIDE SEQUENCE [LARGE SCALE GENOMIC DNA]</scope>
    <source>
        <strain evidence="1">AMbin10</strain>
    </source>
</reference>
<dbReference type="Gene3D" id="1.25.40.10">
    <property type="entry name" value="Tetratricopeptide repeat domain"/>
    <property type="match status" value="2"/>
</dbReference>
<dbReference type="SMART" id="SM00028">
    <property type="entry name" value="TPR"/>
    <property type="match status" value="3"/>
</dbReference>
<dbReference type="Gene3D" id="3.40.50.300">
    <property type="entry name" value="P-loop containing nucleotide triphosphate hydrolases"/>
    <property type="match status" value="1"/>
</dbReference>
<accession>A0A2W4QS14</accession>
<comment type="caution">
    <text evidence="1">The sequence shown here is derived from an EMBL/GenBank/DDBJ whole genome shotgun (WGS) entry which is preliminary data.</text>
</comment>
<dbReference type="Pfam" id="PF13424">
    <property type="entry name" value="TPR_12"/>
    <property type="match status" value="1"/>
</dbReference>
<gene>
    <name evidence="1" type="ORF">DM484_20175</name>
</gene>